<keyword evidence="2" id="KW-0560">Oxidoreductase</keyword>
<dbReference type="AlphaFoldDB" id="A0A4R2I8T0"/>
<dbReference type="GO" id="GO:0004497">
    <property type="term" value="F:monooxygenase activity"/>
    <property type="evidence" value="ECO:0007669"/>
    <property type="project" value="UniProtKB-KW"/>
</dbReference>
<dbReference type="Gene3D" id="3.30.70.100">
    <property type="match status" value="1"/>
</dbReference>
<dbReference type="RefSeq" id="WP_131997149.1">
    <property type="nucleotide sequence ID" value="NZ_JACGXM010000010.1"/>
</dbReference>
<protein>
    <submittedName>
        <fullName evidence="2">Heme-degrading monooxygenase HmoA</fullName>
    </submittedName>
</protein>
<evidence type="ECO:0000313" key="2">
    <source>
        <dbReference type="EMBL" id="TCO40801.1"/>
    </source>
</evidence>
<gene>
    <name evidence="2" type="ORF">EV148_104163</name>
</gene>
<dbReference type="Pfam" id="PF03992">
    <property type="entry name" value="ABM"/>
    <property type="match status" value="1"/>
</dbReference>
<keyword evidence="2" id="KW-0503">Monooxygenase</keyword>
<feature type="domain" description="ABM" evidence="1">
    <location>
        <begin position="1"/>
        <end position="71"/>
    </location>
</feature>
<dbReference type="InterPro" id="IPR011008">
    <property type="entry name" value="Dimeric_a/b-barrel"/>
</dbReference>
<evidence type="ECO:0000313" key="3">
    <source>
        <dbReference type="Proteomes" id="UP000294862"/>
    </source>
</evidence>
<accession>A0A4R2I8T0</accession>
<dbReference type="SUPFAM" id="SSF54909">
    <property type="entry name" value="Dimeric alpha+beta barrel"/>
    <property type="match status" value="1"/>
</dbReference>
<evidence type="ECO:0000259" key="1">
    <source>
        <dbReference type="Pfam" id="PF03992"/>
    </source>
</evidence>
<comment type="caution">
    <text evidence="2">The sequence shown here is derived from an EMBL/GenBank/DDBJ whole genome shotgun (WGS) entry which is preliminary data.</text>
</comment>
<organism evidence="2 3">
    <name type="scientific">Dokdonella fugitiva</name>
    <dbReference type="NCBI Taxonomy" id="328517"/>
    <lineage>
        <taxon>Bacteria</taxon>
        <taxon>Pseudomonadati</taxon>
        <taxon>Pseudomonadota</taxon>
        <taxon>Gammaproteobacteria</taxon>
        <taxon>Lysobacterales</taxon>
        <taxon>Rhodanobacteraceae</taxon>
        <taxon>Dokdonella</taxon>
    </lineage>
</organism>
<dbReference type="Proteomes" id="UP000294862">
    <property type="component" value="Unassembled WGS sequence"/>
</dbReference>
<dbReference type="EMBL" id="SLWQ01000004">
    <property type="protein sequence ID" value="TCO40801.1"/>
    <property type="molecule type" value="Genomic_DNA"/>
</dbReference>
<reference evidence="2 3" key="1">
    <citation type="journal article" date="2015" name="Stand. Genomic Sci.">
        <title>Genomic Encyclopedia of Bacterial and Archaeal Type Strains, Phase III: the genomes of soil and plant-associated and newly described type strains.</title>
        <authorList>
            <person name="Whitman W.B."/>
            <person name="Woyke T."/>
            <person name="Klenk H.P."/>
            <person name="Zhou Y."/>
            <person name="Lilburn T.G."/>
            <person name="Beck B.J."/>
            <person name="De Vos P."/>
            <person name="Vandamme P."/>
            <person name="Eisen J.A."/>
            <person name="Garrity G."/>
            <person name="Hugenholtz P."/>
            <person name="Kyrpides N.C."/>
        </authorList>
    </citation>
    <scope>NUCLEOTIDE SEQUENCE [LARGE SCALE GENOMIC DNA]</scope>
    <source>
        <strain evidence="2 3">A3</strain>
    </source>
</reference>
<dbReference type="InterPro" id="IPR007138">
    <property type="entry name" value="ABM_dom"/>
</dbReference>
<dbReference type="OrthoDB" id="120886at2"/>
<keyword evidence="3" id="KW-1185">Reference proteome</keyword>
<proteinExistence type="predicted"/>
<name>A0A4R2I8T0_9GAMM</name>
<sequence>MIATIWRFRVRPEMATEFARAYGPRGDWVHLFERAPGYAGTELLKLHGEPATWLTIDRWQSEAHYAHAKASLADEYAALDRRCEAYTYDETWLGLHTVID</sequence>